<dbReference type="SUPFAM" id="SSF46785">
    <property type="entry name" value="Winged helix' DNA-binding domain"/>
    <property type="match status" value="1"/>
</dbReference>
<dbReference type="InterPro" id="IPR036890">
    <property type="entry name" value="HATPase_C_sf"/>
</dbReference>
<reference evidence="4 6" key="2">
    <citation type="submission" date="2017-06" db="EMBL/GenBank/DDBJ databases">
        <title>Draft genome sequence of Fusobacterium nucleatum subsp. animalis KCOM 1280 (=ChDC F318).</title>
        <authorList>
            <person name="Kook J.-K."/>
            <person name="Park S.-N."/>
            <person name="Lim Y.K."/>
            <person name="Roh H."/>
        </authorList>
    </citation>
    <scope>NUCLEOTIDE SEQUENCE [LARGE SCALE GENOMIC DNA]</scope>
    <source>
        <strain evidence="4">KCOM 1280</strain>
        <strain evidence="6">KCOM 1280 ( ChDC F318)</strain>
    </source>
</reference>
<evidence type="ECO:0000259" key="1">
    <source>
        <dbReference type="Pfam" id="PF02518"/>
    </source>
</evidence>
<keyword evidence="3" id="KW-0808">Transferase</keyword>
<dbReference type="SUPFAM" id="SSF55874">
    <property type="entry name" value="ATPase domain of HSP90 chaperone/DNA topoisomerase II/histidine kinase"/>
    <property type="match status" value="1"/>
</dbReference>
<dbReference type="Pfam" id="PF02518">
    <property type="entry name" value="HATPase_c"/>
    <property type="match status" value="1"/>
</dbReference>
<organism evidence="3">
    <name type="scientific">Fusobacterium animalis</name>
    <dbReference type="NCBI Taxonomy" id="76859"/>
    <lineage>
        <taxon>Bacteria</taxon>
        <taxon>Fusobacteriati</taxon>
        <taxon>Fusobacteriota</taxon>
        <taxon>Fusobacteriia</taxon>
        <taxon>Fusobacteriales</taxon>
        <taxon>Fusobacteriaceae</taxon>
        <taxon>Fusobacterium</taxon>
    </lineage>
</organism>
<dbReference type="Proteomes" id="UP000063147">
    <property type="component" value="Chromosome"/>
</dbReference>
<dbReference type="PATRIC" id="fig|76859.3.peg.1398"/>
<gene>
    <name evidence="4" type="ORF">RN90_06645</name>
    <name evidence="3" type="ORF">RN98_06955</name>
</gene>
<dbReference type="EMBL" id="CP012713">
    <property type="protein sequence ID" value="ALF17921.1"/>
    <property type="molecule type" value="Genomic_DNA"/>
</dbReference>
<dbReference type="RefSeq" id="WP_060676264.1">
    <property type="nucleotide sequence ID" value="NZ_CP012713.1"/>
</dbReference>
<proteinExistence type="predicted"/>
<feature type="domain" description="DUF4325" evidence="2">
    <location>
        <begin position="275"/>
        <end position="328"/>
    </location>
</feature>
<evidence type="ECO:0000313" key="3">
    <source>
        <dbReference type="EMBL" id="ALF17921.1"/>
    </source>
</evidence>
<dbReference type="InterPro" id="IPR036390">
    <property type="entry name" value="WH_DNA-bd_sf"/>
</dbReference>
<dbReference type="OrthoDB" id="1778336at2"/>
<dbReference type="Proteomes" id="UP000226179">
    <property type="component" value="Unassembled WGS sequence"/>
</dbReference>
<sequence>MSLKKEEKDKIKEFLLKTISIGENPYKAMENNFKISRQTVSKYLNELVEKNYITKNSKGNYAINFYISESKIYKNKNLEEDIIYDELIKKYEIDKKNNVKHILVYAFTEMLNNAIEHSEGTEISIHYTENYFNIFVIIKDNGIGIFRKIVREHNLKNENEAIFELKKGKLTSDAENHSGEGIFFTSKVVDYFLISSFNKTFSSGSNEYFYNIEENKEKCIKGTEVILILNKNTERTTKEIFDEYTSDGFVFNKTKITVHLAKDYLGHDFVSRSLAKRILMNVEKFKIIVLDFENIDNIGQGFADEVFRVFKNKNPDITIVPVNMNEEIEFMINRAMKNNLK</sequence>
<reference evidence="3 5" key="1">
    <citation type="submission" date="2015-09" db="EMBL/GenBank/DDBJ databases">
        <authorList>
            <person name="Jackson K.R."/>
            <person name="Lunt B.L."/>
            <person name="Fisher J.N.B."/>
            <person name="Gardner A.V."/>
            <person name="Bailey M.E."/>
            <person name="Deus L.M."/>
            <person name="Earl A.S."/>
            <person name="Gibby P.D."/>
            <person name="Hartmann K.A."/>
            <person name="Liu J.E."/>
            <person name="Manci A.M."/>
            <person name="Nielsen D.A."/>
            <person name="Solomon M.B."/>
            <person name="Breakwell D.P."/>
            <person name="Burnett S.H."/>
            <person name="Grose J.H."/>
        </authorList>
    </citation>
    <scope>NUCLEOTIDE SEQUENCE [LARGE SCALE GENOMIC DNA]</scope>
    <source>
        <strain evidence="3 5">KCOM 1279</strain>
    </source>
</reference>
<evidence type="ECO:0000259" key="2">
    <source>
        <dbReference type="Pfam" id="PF14213"/>
    </source>
</evidence>
<evidence type="ECO:0000313" key="4">
    <source>
        <dbReference type="EMBL" id="PGH25110.1"/>
    </source>
</evidence>
<evidence type="ECO:0000313" key="5">
    <source>
        <dbReference type="Proteomes" id="UP000063147"/>
    </source>
</evidence>
<keyword evidence="3" id="KW-0418">Kinase</keyword>
<dbReference type="GO" id="GO:0016301">
    <property type="term" value="F:kinase activity"/>
    <property type="evidence" value="ECO:0007669"/>
    <property type="project" value="UniProtKB-KW"/>
</dbReference>
<accession>A0A0M4RXP0</accession>
<dbReference type="InterPro" id="IPR025474">
    <property type="entry name" value="DUF4325"/>
</dbReference>
<protein>
    <submittedName>
        <fullName evidence="3">Histidine kinase</fullName>
    </submittedName>
</protein>
<dbReference type="InterPro" id="IPR003594">
    <property type="entry name" value="HATPase_dom"/>
</dbReference>
<dbReference type="Gene3D" id="3.30.565.10">
    <property type="entry name" value="Histidine kinase-like ATPase, C-terminal domain"/>
    <property type="match status" value="1"/>
</dbReference>
<name>A0A0M4RXP0_9FUSO</name>
<dbReference type="Pfam" id="PF14213">
    <property type="entry name" value="DUF4325"/>
    <property type="match status" value="1"/>
</dbReference>
<dbReference type="EMBL" id="NJGJ01000001">
    <property type="protein sequence ID" value="PGH25110.1"/>
    <property type="molecule type" value="Genomic_DNA"/>
</dbReference>
<dbReference type="AlphaFoldDB" id="A0A0M4RXP0"/>
<feature type="domain" description="Histidine kinase/HSP90-like ATPase" evidence="1">
    <location>
        <begin position="103"/>
        <end position="203"/>
    </location>
</feature>
<evidence type="ECO:0000313" key="6">
    <source>
        <dbReference type="Proteomes" id="UP000226179"/>
    </source>
</evidence>